<dbReference type="Proteomes" id="UP000070168">
    <property type="component" value="Unassembled WGS sequence"/>
</dbReference>
<evidence type="ECO:0000256" key="1">
    <source>
        <dbReference type="SAM" id="MobiDB-lite"/>
    </source>
</evidence>
<organism evidence="2 3">
    <name type="scientific">Penicillium patulum</name>
    <name type="common">Penicillium griseofulvum</name>
    <dbReference type="NCBI Taxonomy" id="5078"/>
    <lineage>
        <taxon>Eukaryota</taxon>
        <taxon>Fungi</taxon>
        <taxon>Dikarya</taxon>
        <taxon>Ascomycota</taxon>
        <taxon>Pezizomycotina</taxon>
        <taxon>Eurotiomycetes</taxon>
        <taxon>Eurotiomycetidae</taxon>
        <taxon>Eurotiales</taxon>
        <taxon>Aspergillaceae</taxon>
        <taxon>Penicillium</taxon>
    </lineage>
</organism>
<protein>
    <submittedName>
        <fullName evidence="2">Uncharacterized protein</fullName>
    </submittedName>
</protein>
<dbReference type="GeneID" id="63706620"/>
<feature type="region of interest" description="Disordered" evidence="1">
    <location>
        <begin position="78"/>
        <end position="144"/>
    </location>
</feature>
<sequence length="144" mass="15931">MDMGCFLWAGAAVPKGSPAKRCLYFRFSITLFPGISYYRDDKTFDDSQYVHENHGVEAGIVAVQNIYGAIIASVKNLPQDGSDDDAADEMEDFTTQYPTDEGDHETSDDGARKEAQVDQVVSHTSRKRKWASPTGNIGEVVQFD</sequence>
<dbReference type="AlphaFoldDB" id="A0A135LD24"/>
<evidence type="ECO:0000313" key="3">
    <source>
        <dbReference type="Proteomes" id="UP000070168"/>
    </source>
</evidence>
<accession>A0A135LD24</accession>
<comment type="caution">
    <text evidence="2">The sequence shown here is derived from an EMBL/GenBank/DDBJ whole genome shotgun (WGS) entry which is preliminary data.</text>
</comment>
<keyword evidence="3" id="KW-1185">Reference proteome</keyword>
<name>A0A135LD24_PENPA</name>
<dbReference type="RefSeq" id="XP_040645397.1">
    <property type="nucleotide sequence ID" value="XM_040791320.1"/>
</dbReference>
<evidence type="ECO:0000313" key="2">
    <source>
        <dbReference type="EMBL" id="KXG46861.1"/>
    </source>
</evidence>
<gene>
    <name evidence="2" type="ORF">PGRI_036070</name>
</gene>
<feature type="compositionally biased region" description="Acidic residues" evidence="1">
    <location>
        <begin position="81"/>
        <end position="92"/>
    </location>
</feature>
<proteinExistence type="predicted"/>
<feature type="compositionally biased region" description="Basic and acidic residues" evidence="1">
    <location>
        <begin position="104"/>
        <end position="116"/>
    </location>
</feature>
<dbReference type="EMBL" id="LHQR01000067">
    <property type="protein sequence ID" value="KXG46861.1"/>
    <property type="molecule type" value="Genomic_DNA"/>
</dbReference>
<reference evidence="2 3" key="1">
    <citation type="journal article" date="2016" name="BMC Genomics">
        <title>Genome sequencing and secondary metabolism of the postharvest pathogen Penicillium griseofulvum.</title>
        <authorList>
            <person name="Banani H."/>
            <person name="Marcet-Houben M."/>
            <person name="Ballester A.R."/>
            <person name="Abbruscato P."/>
            <person name="Gonzalez-Candelas L."/>
            <person name="Gabaldon T."/>
            <person name="Spadaro D."/>
        </authorList>
    </citation>
    <scope>NUCLEOTIDE SEQUENCE [LARGE SCALE GENOMIC DNA]</scope>
    <source>
        <strain evidence="2 3">PG3</strain>
    </source>
</reference>